<dbReference type="PROSITE" id="PS51257">
    <property type="entry name" value="PROKAR_LIPOPROTEIN"/>
    <property type="match status" value="1"/>
</dbReference>
<name>A0A3B0T864_9ZZZZ</name>
<feature type="compositionally biased region" description="Low complexity" evidence="1">
    <location>
        <begin position="19"/>
        <end position="65"/>
    </location>
</feature>
<dbReference type="EMBL" id="UOEK01000600">
    <property type="protein sequence ID" value="VAW09527.1"/>
    <property type="molecule type" value="Genomic_DNA"/>
</dbReference>
<organism evidence="2">
    <name type="scientific">hydrothermal vent metagenome</name>
    <dbReference type="NCBI Taxonomy" id="652676"/>
    <lineage>
        <taxon>unclassified sequences</taxon>
        <taxon>metagenomes</taxon>
        <taxon>ecological metagenomes</taxon>
    </lineage>
</organism>
<sequence length="534" mass="57086">MRRVFAVFVVLMTACSQTAPTADSIPDAAPSSAVTTSQPPAASTTSPVPTTIDVPDTTAPPTTVVEQSLPEPPWTSVPTGLRGTSTVRLAHGSLGFLSVNYEERGAIVRLSSDGVSWAETAELRGPVGEEEFSIADMVVRKREYVIVGEIWSNIGNGNDSPRNALLRSADGITWGASYLDSLGEAASAVALLETTSGLVLTGATWADDTPWGRPKIWIDTGNGSWRDLTLGVDEFDTDAWVSGAFVENNGIVAWGLGTMGEAFVWRTEDMKTWTRSTVPGENIQRVAAMPGGFVAVGYSETWTSLDAIEWTIAATPDDLATDAVSRAWMWVRDVLVLDGYVVALVDVTDRSASSWCYLDLATCRKSSTTVLVSTDAKEWRRLVLPEDSNQNPKVADSTAMVVDGRLVVLHELAGDVGLSTLDAFENDRPLNTGASPNLPYAVIESGVATDIEVGVRYGYEVSAWCGWQPIGPINGTLWSVVSAIPLPDEVSAAPNRSILGFLELTSTGDLEYSLNDEVIAVFAPDAKPRTIGCF</sequence>
<reference evidence="2" key="1">
    <citation type="submission" date="2018-06" db="EMBL/GenBank/DDBJ databases">
        <authorList>
            <person name="Zhirakovskaya E."/>
        </authorList>
    </citation>
    <scope>NUCLEOTIDE SEQUENCE</scope>
</reference>
<evidence type="ECO:0000313" key="2">
    <source>
        <dbReference type="EMBL" id="VAW09527.1"/>
    </source>
</evidence>
<feature type="region of interest" description="Disordered" evidence="1">
    <location>
        <begin position="19"/>
        <end position="80"/>
    </location>
</feature>
<gene>
    <name evidence="2" type="ORF">MNBD_ACTINO02-1627</name>
</gene>
<proteinExistence type="predicted"/>
<accession>A0A3B0T864</accession>
<protein>
    <submittedName>
        <fullName evidence="2">Uncharacterized protein</fullName>
    </submittedName>
</protein>
<dbReference type="AlphaFoldDB" id="A0A3B0T864"/>
<evidence type="ECO:0000256" key="1">
    <source>
        <dbReference type="SAM" id="MobiDB-lite"/>
    </source>
</evidence>